<dbReference type="Proteomes" id="UP000231501">
    <property type="component" value="Unassembled WGS sequence"/>
</dbReference>
<evidence type="ECO:0000256" key="1">
    <source>
        <dbReference type="SAM" id="MobiDB-lite"/>
    </source>
</evidence>
<evidence type="ECO:0000259" key="3">
    <source>
        <dbReference type="Pfam" id="PF16375"/>
    </source>
</evidence>
<dbReference type="InterPro" id="IPR012878">
    <property type="entry name" value="Beta-AFase-like_GH127_cat"/>
</dbReference>
<gene>
    <name evidence="6" type="ORF">CS062_18960</name>
</gene>
<dbReference type="SUPFAM" id="SSF48208">
    <property type="entry name" value="Six-hairpin glycosidases"/>
    <property type="match status" value="1"/>
</dbReference>
<dbReference type="Pfam" id="PF07944">
    <property type="entry name" value="Beta-AFase-like_GH127_cat"/>
    <property type="match status" value="1"/>
</dbReference>
<dbReference type="InterPro" id="IPR032275">
    <property type="entry name" value="DUF4986"/>
</dbReference>
<dbReference type="GO" id="GO:0005975">
    <property type="term" value="P:carbohydrate metabolic process"/>
    <property type="evidence" value="ECO:0007669"/>
    <property type="project" value="InterPro"/>
</dbReference>
<dbReference type="Pfam" id="PF16375">
    <property type="entry name" value="DUF4986"/>
    <property type="match status" value="1"/>
</dbReference>
<feature type="domain" description="Glycoside hydrolase GH146 substrate-binding" evidence="4">
    <location>
        <begin position="681"/>
        <end position="820"/>
    </location>
</feature>
<feature type="domain" description="Non-reducing end beta-L-arabinofuranosidase-like GH127 catalytic" evidence="2">
    <location>
        <begin position="38"/>
        <end position="425"/>
    </location>
</feature>
<dbReference type="AlphaFoldDB" id="A0A2G9C5J5"/>
<feature type="compositionally biased region" description="Low complexity" evidence="1">
    <location>
        <begin position="1"/>
        <end position="18"/>
    </location>
</feature>
<keyword evidence="7" id="KW-1185">Reference proteome</keyword>
<feature type="domain" description="Non-reducing end beta-L-arabinofuranosidase-like GH127 middle" evidence="5">
    <location>
        <begin position="443"/>
        <end position="542"/>
    </location>
</feature>
<dbReference type="GO" id="GO:0016787">
    <property type="term" value="F:hydrolase activity"/>
    <property type="evidence" value="ECO:0007669"/>
    <property type="project" value="UniProtKB-KW"/>
</dbReference>
<reference evidence="6 7" key="1">
    <citation type="submission" date="2017-11" db="EMBL/GenBank/DDBJ databases">
        <title>Draft genome sequence of Mitsuaria sp. HWN-4.</title>
        <authorList>
            <person name="Gundlapally S.R."/>
        </authorList>
    </citation>
    <scope>NUCLEOTIDE SEQUENCE [LARGE SCALE GENOMIC DNA]</scope>
    <source>
        <strain evidence="6 7">HWN-4</strain>
    </source>
</reference>
<dbReference type="OrthoDB" id="9757939at2"/>
<evidence type="ECO:0000259" key="5">
    <source>
        <dbReference type="Pfam" id="PF20736"/>
    </source>
</evidence>
<accession>A0A2G9C5J5</accession>
<evidence type="ECO:0000313" key="7">
    <source>
        <dbReference type="Proteomes" id="UP000231501"/>
    </source>
</evidence>
<evidence type="ECO:0000259" key="4">
    <source>
        <dbReference type="Pfam" id="PF20620"/>
    </source>
</evidence>
<organism evidence="6 7">
    <name type="scientific">Roseateles chitinivorans</name>
    <dbReference type="NCBI Taxonomy" id="2917965"/>
    <lineage>
        <taxon>Bacteria</taxon>
        <taxon>Pseudomonadati</taxon>
        <taxon>Pseudomonadota</taxon>
        <taxon>Betaproteobacteria</taxon>
        <taxon>Burkholderiales</taxon>
        <taxon>Sphaerotilaceae</taxon>
        <taxon>Roseateles</taxon>
    </lineage>
</organism>
<evidence type="ECO:0000259" key="2">
    <source>
        <dbReference type="Pfam" id="PF07944"/>
    </source>
</evidence>
<dbReference type="InterPro" id="IPR046544">
    <property type="entry name" value="GH146_SB_dom"/>
</dbReference>
<dbReference type="InterPro" id="IPR008928">
    <property type="entry name" value="6-hairpin_glycosidase_sf"/>
</dbReference>
<dbReference type="PANTHER" id="PTHR31151">
    <property type="entry name" value="PROLINE-TRNA LIGASE (DUF1680)"/>
    <property type="match status" value="1"/>
</dbReference>
<dbReference type="Pfam" id="PF20620">
    <property type="entry name" value="DUF6805"/>
    <property type="match status" value="1"/>
</dbReference>
<sequence>MAQTGASTESAAADAAATGLRHNATRATSTASRMPLSQVRLLDGPLKAAQDADQRYLMALDPDRLLAPFRREAGLPQPKPSYGNWESSGLDGHMGGHYLSALAMMTASTGDERVHRRLVEVLRELRRCQLAHGDGYLGGIPDGKAAWREVARGELKVDSFSVNGRWVPWYNLHKTFAGLRDAWQLTQEALAREMLIDLGAWALGLLEPLSDAQLQELMRAEHGGMNEVFADIAAMSGGARYLRLAERFSHRAILDPLREPRDALTGLHANTQIPKVIGFARIAEERDPGAADKDWLAPARFFWTTVRERRSVAIGGNSVREHFHPLTDFQPMLEEVDGPETCNTYNMLKLTELLHAHAVDDEERARYADYYERALFNHVLASQHPAGGFVYFTPMRPNHYRVYSQVDLGMWCCVGSGLESHARHGQFIYSRDEGPDAAGAPVLLVNLFVASSLDWRERGLRLTQRTRFPDEAATRIVIDEAPPKGHFTLKVRHPGWLAPGALRVRINGDAVPLSPADRQPGGYVVLTREWRAGDVVDVRLPMRTTLEPLPTRADFLAVLHGPIVLAARTQPIAGERLEFRAGEARMDHVAHGPLVPLAQTPQFVSAKADFGGRLAPVPGRSLSFSAGALLQGPDGAIQDLVLEPFFRVHDARYVLYWPCSTPQEAKARRERLALEERERLALQGRTVDAVAPGEQQPESDHGFAGEGIETGLNKGRRWRHATAWFSYRLNDPRREGRVLRLAFSALDDGRRFSVWVNDRRLADLTLSAAEATERAAGAEIYSRDFPLPEDWPRPADGAVRVRLVAAPGSIAGGIYDLRLLRGTAPAR</sequence>
<dbReference type="Pfam" id="PF20736">
    <property type="entry name" value="Glyco_hydro127M"/>
    <property type="match status" value="1"/>
</dbReference>
<comment type="caution">
    <text evidence="6">The sequence shown here is derived from an EMBL/GenBank/DDBJ whole genome shotgun (WGS) entry which is preliminary data.</text>
</comment>
<dbReference type="PANTHER" id="PTHR31151:SF0">
    <property type="entry name" value="PROLINE-TRNA LIGASE (DUF1680)"/>
    <property type="match status" value="1"/>
</dbReference>
<keyword evidence="6" id="KW-0378">Hydrolase</keyword>
<dbReference type="InterPro" id="IPR049046">
    <property type="entry name" value="Beta-AFase-like_GH127_middle"/>
</dbReference>
<name>A0A2G9C5J5_9BURK</name>
<proteinExistence type="predicted"/>
<dbReference type="EMBL" id="PEOG01000058">
    <property type="protein sequence ID" value="PIM51635.1"/>
    <property type="molecule type" value="Genomic_DNA"/>
</dbReference>
<feature type="region of interest" description="Disordered" evidence="1">
    <location>
        <begin position="1"/>
        <end position="33"/>
    </location>
</feature>
<protein>
    <submittedName>
        <fullName evidence="6">Glycosyl hydrolase</fullName>
    </submittedName>
</protein>
<feature type="domain" description="DUF4986" evidence="3">
    <location>
        <begin position="579"/>
        <end position="657"/>
    </location>
</feature>
<evidence type="ECO:0000313" key="6">
    <source>
        <dbReference type="EMBL" id="PIM51635.1"/>
    </source>
</evidence>